<organism evidence="4 5">
    <name type="scientific">Bifidobacterium hapali</name>
    <dbReference type="NCBI Taxonomy" id="1630172"/>
    <lineage>
        <taxon>Bacteria</taxon>
        <taxon>Bacillati</taxon>
        <taxon>Actinomycetota</taxon>
        <taxon>Actinomycetes</taxon>
        <taxon>Bifidobacteriales</taxon>
        <taxon>Bifidobacteriaceae</taxon>
        <taxon>Bifidobacterium</taxon>
    </lineage>
</organism>
<protein>
    <submittedName>
        <fullName evidence="4">Cell division protein Fic</fullName>
    </submittedName>
</protein>
<dbReference type="GO" id="GO:0051301">
    <property type="term" value="P:cell division"/>
    <property type="evidence" value="ECO:0007669"/>
    <property type="project" value="UniProtKB-KW"/>
</dbReference>
<dbReference type="GO" id="GO:0005524">
    <property type="term" value="F:ATP binding"/>
    <property type="evidence" value="ECO:0007669"/>
    <property type="project" value="UniProtKB-KW"/>
</dbReference>
<keyword evidence="2" id="KW-0067">ATP-binding</keyword>
<dbReference type="Pfam" id="PF02661">
    <property type="entry name" value="Fic"/>
    <property type="match status" value="1"/>
</dbReference>
<dbReference type="PANTHER" id="PTHR13504">
    <property type="entry name" value="FIDO DOMAIN-CONTAINING PROTEIN DDB_G0283145"/>
    <property type="match status" value="1"/>
</dbReference>
<keyword evidence="2" id="KW-0547">Nucleotide-binding</keyword>
<dbReference type="InterPro" id="IPR036388">
    <property type="entry name" value="WH-like_DNA-bd_sf"/>
</dbReference>
<dbReference type="PROSITE" id="PS51459">
    <property type="entry name" value="FIDO"/>
    <property type="match status" value="1"/>
</dbReference>
<keyword evidence="5" id="KW-1185">Reference proteome</keyword>
<evidence type="ECO:0000313" key="5">
    <source>
        <dbReference type="Proteomes" id="UP000216074"/>
    </source>
</evidence>
<dbReference type="Proteomes" id="UP000216074">
    <property type="component" value="Unassembled WGS sequence"/>
</dbReference>
<feature type="binding site" evidence="2">
    <location>
        <begin position="240"/>
        <end position="241"/>
    </location>
    <ligand>
        <name>ATP</name>
        <dbReference type="ChEBI" id="CHEBI:30616"/>
    </ligand>
</feature>
<feature type="domain" description="Fido" evidence="3">
    <location>
        <begin position="108"/>
        <end position="267"/>
    </location>
</feature>
<evidence type="ECO:0000259" key="3">
    <source>
        <dbReference type="PROSITE" id="PS51459"/>
    </source>
</evidence>
<gene>
    <name evidence="4" type="ORF">BHAP_0033</name>
</gene>
<sequence length="368" mass="41991">MHRCEYIESARSLFTVHTIELLTAIHEAKGRQSVRIEAYPELVGTLVSVARIQSTDASNRIEGISTSDHRLQELIRETTTPRNRNEEEIAGYRDVLTLIHENHDYIPLTPNVILQLHRDLFRHTPLTFGGHFKDTDNIIVERLSDGTQSVRFTPPSSLIIPQLIEQACEAYRAATDGTSWTDPLLATIMFIFDFACVHPFNDGNGRMSRLLTLLLLYRSGFNVGKYISLERIIEQTKDAYYDALAASTKGWNENSNDYKPFVGYMLGVILTAYRDFDERMNMTVPDRDDKNLLVTSLNGSPTKDERIQLLFDRTLKPMSKRDVLTQLPDISISTVERVLKRMLDEGILLKIGSGRATRYVKQREPRVA</sequence>
<evidence type="ECO:0000256" key="2">
    <source>
        <dbReference type="PIRSR" id="PIRSR640198-2"/>
    </source>
</evidence>
<evidence type="ECO:0000313" key="4">
    <source>
        <dbReference type="EMBL" id="OZG66701.1"/>
    </source>
</evidence>
<comment type="caution">
    <text evidence="4">The sequence shown here is derived from an EMBL/GenBank/DDBJ whole genome shotgun (WGS) entry which is preliminary data.</text>
</comment>
<dbReference type="PANTHER" id="PTHR13504:SF38">
    <property type="entry name" value="FIDO DOMAIN-CONTAINING PROTEIN"/>
    <property type="match status" value="1"/>
</dbReference>
<dbReference type="SUPFAM" id="SSF140931">
    <property type="entry name" value="Fic-like"/>
    <property type="match status" value="1"/>
</dbReference>
<feature type="binding site" evidence="2">
    <location>
        <begin position="202"/>
        <end position="209"/>
    </location>
    <ligand>
        <name>ATP</name>
        <dbReference type="ChEBI" id="CHEBI:30616"/>
    </ligand>
</feature>
<dbReference type="RefSeq" id="WP_094728479.1">
    <property type="nucleotide sequence ID" value="NZ_MWWY01000001.1"/>
</dbReference>
<dbReference type="AlphaFoldDB" id="A0A261G5K0"/>
<accession>A0A261G5K0</accession>
<dbReference type="OrthoDB" id="9813719at2"/>
<evidence type="ECO:0000256" key="1">
    <source>
        <dbReference type="PIRSR" id="PIRSR640198-1"/>
    </source>
</evidence>
<dbReference type="InterPro" id="IPR003812">
    <property type="entry name" value="Fido"/>
</dbReference>
<name>A0A261G5K0_9BIFI</name>
<dbReference type="Gene3D" id="1.10.10.10">
    <property type="entry name" value="Winged helix-like DNA-binding domain superfamily/Winged helix DNA-binding domain"/>
    <property type="match status" value="1"/>
</dbReference>
<feature type="active site" evidence="1">
    <location>
        <position position="198"/>
    </location>
</feature>
<keyword evidence="4" id="KW-0131">Cell cycle</keyword>
<dbReference type="InterPro" id="IPR040198">
    <property type="entry name" value="Fido_containing"/>
</dbReference>
<dbReference type="InterPro" id="IPR036597">
    <property type="entry name" value="Fido-like_dom_sf"/>
</dbReference>
<proteinExistence type="predicted"/>
<dbReference type="EMBL" id="MWWY01000001">
    <property type="protein sequence ID" value="OZG66701.1"/>
    <property type="molecule type" value="Genomic_DNA"/>
</dbReference>
<dbReference type="Gene3D" id="1.10.3290.10">
    <property type="entry name" value="Fido-like domain"/>
    <property type="match status" value="1"/>
</dbReference>
<keyword evidence="4" id="KW-0132">Cell division</keyword>
<reference evidence="4 5" key="1">
    <citation type="journal article" date="2017" name="BMC Genomics">
        <title>Comparative genomic and phylogenomic analyses of the Bifidobacteriaceae family.</title>
        <authorList>
            <person name="Lugli G.A."/>
            <person name="Milani C."/>
            <person name="Turroni F."/>
            <person name="Duranti S."/>
            <person name="Mancabelli L."/>
            <person name="Mangifesta M."/>
            <person name="Ferrario C."/>
            <person name="Modesto M."/>
            <person name="Mattarelli P."/>
            <person name="Jiri K."/>
            <person name="van Sinderen D."/>
            <person name="Ventura M."/>
        </authorList>
    </citation>
    <scope>NUCLEOTIDE SEQUENCE [LARGE SCALE GENOMIC DNA]</scope>
    <source>
        <strain evidence="4 5">DSM 100202</strain>
    </source>
</reference>